<dbReference type="InterPro" id="IPR019381">
    <property type="entry name" value="PACS1/2_C"/>
</dbReference>
<dbReference type="EnsemblMetazoa" id="SMAR003385-RA">
    <property type="protein sequence ID" value="SMAR003385-PA"/>
    <property type="gene ID" value="SMAR003385"/>
</dbReference>
<dbReference type="PANTHER" id="PTHR13280">
    <property type="entry name" value="PHOSPHOFURIN ACIDIC CLUSTER SORTING PROTEIN"/>
    <property type="match status" value="1"/>
</dbReference>
<dbReference type="PANTHER" id="PTHR13280:SF17">
    <property type="entry name" value="KRUEPPEL TARGET AT 95D, ISOFORM A"/>
    <property type="match status" value="1"/>
</dbReference>
<dbReference type="EMBL" id="JH431312">
    <property type="status" value="NOT_ANNOTATED_CDS"/>
    <property type="molecule type" value="Genomic_DNA"/>
</dbReference>
<keyword evidence="2" id="KW-0597">Phosphoprotein</keyword>
<evidence type="ECO:0000259" key="4">
    <source>
        <dbReference type="Pfam" id="PF10254"/>
    </source>
</evidence>
<feature type="domain" description="Phosphofurin acidic cluster sorting protein 1/2 C-terminal" evidence="4">
    <location>
        <begin position="421"/>
        <end position="825"/>
    </location>
</feature>
<evidence type="ECO:0008006" key="8">
    <source>
        <dbReference type="Google" id="ProtNLM"/>
    </source>
</evidence>
<feature type="domain" description="Phosphofurin acidic cluster sorting protein 1/2 N-terminal C2" evidence="5">
    <location>
        <begin position="17"/>
        <end position="174"/>
    </location>
</feature>
<name>T1IQR1_STRMM</name>
<reference evidence="6" key="2">
    <citation type="submission" date="2015-02" db="UniProtKB">
        <authorList>
            <consortium name="EnsemblMetazoa"/>
        </authorList>
    </citation>
    <scope>IDENTIFICATION</scope>
</reference>
<protein>
    <recommendedName>
        <fullName evidence="8">Phosphofurin acidic cluster sorting protein 2</fullName>
    </recommendedName>
</protein>
<organism evidence="6 7">
    <name type="scientific">Strigamia maritima</name>
    <name type="common">European centipede</name>
    <name type="synonym">Geophilus maritimus</name>
    <dbReference type="NCBI Taxonomy" id="126957"/>
    <lineage>
        <taxon>Eukaryota</taxon>
        <taxon>Metazoa</taxon>
        <taxon>Ecdysozoa</taxon>
        <taxon>Arthropoda</taxon>
        <taxon>Myriapoda</taxon>
        <taxon>Chilopoda</taxon>
        <taxon>Pleurostigmophora</taxon>
        <taxon>Geophilomorpha</taxon>
        <taxon>Linotaeniidae</taxon>
        <taxon>Strigamia</taxon>
    </lineage>
</organism>
<feature type="region of interest" description="Disordered" evidence="3">
    <location>
        <begin position="288"/>
        <end position="315"/>
    </location>
</feature>
<comment type="similarity">
    <text evidence="1">Belongs to the PACS family.</text>
</comment>
<feature type="compositionally biased region" description="Acidic residues" evidence="3">
    <location>
        <begin position="197"/>
        <end position="217"/>
    </location>
</feature>
<dbReference type="STRING" id="126957.T1IQR1"/>
<dbReference type="PhylomeDB" id="T1IQR1"/>
<evidence type="ECO:0000313" key="7">
    <source>
        <dbReference type="Proteomes" id="UP000014500"/>
    </source>
</evidence>
<evidence type="ECO:0000256" key="2">
    <source>
        <dbReference type="ARBA" id="ARBA00022553"/>
    </source>
</evidence>
<evidence type="ECO:0000256" key="1">
    <source>
        <dbReference type="ARBA" id="ARBA00008590"/>
    </source>
</evidence>
<feature type="compositionally biased region" description="Basic and acidic residues" evidence="3">
    <location>
        <begin position="370"/>
        <end position="397"/>
    </location>
</feature>
<feature type="compositionally biased region" description="Low complexity" evidence="3">
    <location>
        <begin position="665"/>
        <end position="677"/>
    </location>
</feature>
<evidence type="ECO:0000259" key="5">
    <source>
        <dbReference type="Pfam" id="PF25332"/>
    </source>
</evidence>
<proteinExistence type="inferred from homology"/>
<keyword evidence="7" id="KW-1185">Reference proteome</keyword>
<feature type="compositionally biased region" description="Polar residues" evidence="3">
    <location>
        <begin position="359"/>
        <end position="368"/>
    </location>
</feature>
<dbReference type="HOGENOM" id="CLU_013074_0_0_1"/>
<feature type="compositionally biased region" description="Basic and acidic residues" evidence="3">
    <location>
        <begin position="333"/>
        <end position="358"/>
    </location>
</feature>
<dbReference type="Pfam" id="PF25332">
    <property type="entry name" value="C2_PACS_N"/>
    <property type="match status" value="1"/>
</dbReference>
<feature type="compositionally biased region" description="Low complexity" evidence="3">
    <location>
        <begin position="306"/>
        <end position="315"/>
    </location>
</feature>
<evidence type="ECO:0000256" key="3">
    <source>
        <dbReference type="SAM" id="MobiDB-lite"/>
    </source>
</evidence>
<feature type="region of interest" description="Disordered" evidence="3">
    <location>
        <begin position="645"/>
        <end position="677"/>
    </location>
</feature>
<dbReference type="Proteomes" id="UP000014500">
    <property type="component" value="Unassembled WGS sequence"/>
</dbReference>
<feature type="region of interest" description="Disordered" evidence="3">
    <location>
        <begin position="333"/>
        <end position="401"/>
    </location>
</feature>
<reference evidence="7" key="1">
    <citation type="submission" date="2011-05" db="EMBL/GenBank/DDBJ databases">
        <authorList>
            <person name="Richards S.R."/>
            <person name="Qu J."/>
            <person name="Jiang H."/>
            <person name="Jhangiani S.N."/>
            <person name="Agravi P."/>
            <person name="Goodspeed R."/>
            <person name="Gross S."/>
            <person name="Mandapat C."/>
            <person name="Jackson L."/>
            <person name="Mathew T."/>
            <person name="Pu L."/>
            <person name="Thornton R."/>
            <person name="Saada N."/>
            <person name="Wilczek-Boney K.B."/>
            <person name="Lee S."/>
            <person name="Kovar C."/>
            <person name="Wu Y."/>
            <person name="Scherer S.E."/>
            <person name="Worley K.C."/>
            <person name="Muzny D.M."/>
            <person name="Gibbs R."/>
        </authorList>
    </citation>
    <scope>NUCLEOTIDE SEQUENCE</scope>
    <source>
        <strain evidence="7">Brora</strain>
    </source>
</reference>
<dbReference type="GO" id="GO:0072659">
    <property type="term" value="P:protein localization to plasma membrane"/>
    <property type="evidence" value="ECO:0007669"/>
    <property type="project" value="TreeGrafter"/>
</dbReference>
<evidence type="ECO:0000313" key="6">
    <source>
        <dbReference type="EnsemblMetazoa" id="SMAR003385-PA"/>
    </source>
</evidence>
<feature type="compositionally biased region" description="Polar residues" evidence="3">
    <location>
        <begin position="645"/>
        <end position="659"/>
    </location>
</feature>
<dbReference type="Pfam" id="PF10254">
    <property type="entry name" value="Pacs-1"/>
    <property type="match status" value="1"/>
</dbReference>
<dbReference type="InterPro" id="IPR057541">
    <property type="entry name" value="PACS1/2_N"/>
</dbReference>
<accession>T1IQR1</accession>
<dbReference type="OMA" id="FANWETD"/>
<feature type="region of interest" description="Disordered" evidence="3">
    <location>
        <begin position="191"/>
        <end position="223"/>
    </location>
</feature>
<sequence length="840" mass="94088">MADRLNPPLNAGPKPTPVKLYASWEIDRTPPNCIPRVCTLTLTKLVLLKPLGNDLTSLVIAVKVQSSKRILRSNEVIMPGTENILERELALSFSFQYPHFLKREGNKLQILLQRRKRYKNRTMLGFKTLAVGTVGMAEALQKPVDEELELYTDLKEKTSIVAKMTMVSLLSQPVDHDAKQKEGATVIEAGDRVGETYSDEEEDFTSNEEGSDSEPMLEDGRNHRSRGVEINLPAGAAARQRNLKQKFISLLKRFKVTDEDHEIEEIEQKSAHEEMDPQDIEDLFDELEDLSDSGPDMDTVSIMSTPKPSLRPFFPSSRSLIQEGLSVDKVGADRLSDESSKKADSDSHPDQLTDHEQSDPPQIASSPPTIEEKKITSSDKRPKLFTRDKNTTKEKRISLSKGSVERSNSVCHFDSSPRKILLEQLGKVFPTEDSTPDYIIMVNVLEIQGQVIAQRLSEKQHRILTTAANADVRATISFLVSRIQKFCNTNSKAPLPIKVVIIGSDGYVNCVVRTYVEQLSSKPPEWQTYIKFLIIPVGVNNLAKYLGSMDSTYHTMFLESVWRDAIEKPETQKTESQEIVNRISRYINNIASVHQLPIAEAMITYKEKSSDEDSSQIFVPFVSEVRIGASDASAPTSVDFDDISTISFQSSSPPATNQLDKPKEGGSPPSSPSIGIPLQTAHNSQIFLPTSQEPLDLQIDYWTNQSKSDSNKKADSNKNTLKSTFKSLQFMRLPPHGETSGALSMNYISKEKKQKIMRLGKKKEKDKESEPKSTLVEGINRLICLTRSQPLKVNIDGIDWYGVKFFQLSAQWQTHIKHFPVALFVPSESAFLVCNPGEVC</sequence>
<dbReference type="AlphaFoldDB" id="T1IQR1"/>
<dbReference type="eggNOG" id="KOG3709">
    <property type="taxonomic scope" value="Eukaryota"/>
</dbReference>